<keyword evidence="2" id="KW-1185">Reference proteome</keyword>
<dbReference type="AlphaFoldDB" id="A0A1R0H3S3"/>
<name>A0A1R0H3S3_9FUNG</name>
<protein>
    <submittedName>
        <fullName evidence="1">Uncharacterized protein</fullName>
    </submittedName>
</protein>
<accession>A0A1R0H3S3</accession>
<proteinExistence type="predicted"/>
<reference evidence="1 2" key="1">
    <citation type="journal article" date="2016" name="Mol. Biol. Evol.">
        <title>Genome-Wide Survey of Gut Fungi (Harpellales) Reveals the First Horizontally Transferred Ubiquitin Gene from a Mosquito Host.</title>
        <authorList>
            <person name="Wang Y."/>
            <person name="White M.M."/>
            <person name="Kvist S."/>
            <person name="Moncalvo J.M."/>
        </authorList>
    </citation>
    <scope>NUCLEOTIDE SEQUENCE [LARGE SCALE GENOMIC DNA]</scope>
    <source>
        <strain evidence="1 2">ALG-7-W6</strain>
    </source>
</reference>
<evidence type="ECO:0000313" key="2">
    <source>
        <dbReference type="Proteomes" id="UP000187455"/>
    </source>
</evidence>
<gene>
    <name evidence="1" type="ORF">AYI68_g2080</name>
</gene>
<sequence>MPSYYLFLMYIEPGDSCDYSELLFIQQYLWKGSWTPWLPKHYYAVSNKVKIVSEEAQRSPVLMNLFLFIYK</sequence>
<evidence type="ECO:0000313" key="1">
    <source>
        <dbReference type="EMBL" id="OLY83771.1"/>
    </source>
</evidence>
<comment type="caution">
    <text evidence="1">The sequence shown here is derived from an EMBL/GenBank/DDBJ whole genome shotgun (WGS) entry which is preliminary data.</text>
</comment>
<organism evidence="1 2">
    <name type="scientific">Smittium mucronatum</name>
    <dbReference type="NCBI Taxonomy" id="133383"/>
    <lineage>
        <taxon>Eukaryota</taxon>
        <taxon>Fungi</taxon>
        <taxon>Fungi incertae sedis</taxon>
        <taxon>Zoopagomycota</taxon>
        <taxon>Kickxellomycotina</taxon>
        <taxon>Harpellomycetes</taxon>
        <taxon>Harpellales</taxon>
        <taxon>Legeriomycetaceae</taxon>
        <taxon>Smittium</taxon>
    </lineage>
</organism>
<dbReference type="EMBL" id="LSSL01000756">
    <property type="protein sequence ID" value="OLY83771.1"/>
    <property type="molecule type" value="Genomic_DNA"/>
</dbReference>
<dbReference type="Proteomes" id="UP000187455">
    <property type="component" value="Unassembled WGS sequence"/>
</dbReference>